<dbReference type="RefSeq" id="WP_145025076.1">
    <property type="nucleotide sequence ID" value="NZ_VLLN01000029.1"/>
</dbReference>
<reference evidence="1 2" key="1">
    <citation type="submission" date="2019-07" db="EMBL/GenBank/DDBJ databases">
        <title>Genomic Encyclopedia of Archaeal and Bacterial Type Strains, Phase II (KMG-II): from individual species to whole genera.</title>
        <authorList>
            <person name="Goeker M."/>
        </authorList>
    </citation>
    <scope>NUCLEOTIDE SEQUENCE [LARGE SCALE GENOMIC DNA]</scope>
    <source>
        <strain evidence="1 2">ATCC BAA-1139</strain>
    </source>
</reference>
<accession>A0A562V8R1</accession>
<evidence type="ECO:0000313" key="1">
    <source>
        <dbReference type="EMBL" id="TWJ14286.1"/>
    </source>
</evidence>
<dbReference type="EMBL" id="VLLN01000029">
    <property type="protein sequence ID" value="TWJ14286.1"/>
    <property type="molecule type" value="Genomic_DNA"/>
</dbReference>
<proteinExistence type="predicted"/>
<gene>
    <name evidence="1" type="ORF">JN12_03458</name>
</gene>
<keyword evidence="2" id="KW-1185">Reference proteome</keyword>
<dbReference type="OrthoDB" id="5390820at2"/>
<comment type="caution">
    <text evidence="1">The sequence shown here is derived from an EMBL/GenBank/DDBJ whole genome shotgun (WGS) entry which is preliminary data.</text>
</comment>
<dbReference type="Proteomes" id="UP000319449">
    <property type="component" value="Unassembled WGS sequence"/>
</dbReference>
<organism evidence="1 2">
    <name type="scientific">Geobacter argillaceus</name>
    <dbReference type="NCBI Taxonomy" id="345631"/>
    <lineage>
        <taxon>Bacteria</taxon>
        <taxon>Pseudomonadati</taxon>
        <taxon>Thermodesulfobacteriota</taxon>
        <taxon>Desulfuromonadia</taxon>
        <taxon>Geobacterales</taxon>
        <taxon>Geobacteraceae</taxon>
        <taxon>Geobacter</taxon>
    </lineage>
</organism>
<protein>
    <submittedName>
        <fullName evidence="1">Uncharacterized protein</fullName>
    </submittedName>
</protein>
<evidence type="ECO:0000313" key="2">
    <source>
        <dbReference type="Proteomes" id="UP000319449"/>
    </source>
</evidence>
<name>A0A562V8R1_9BACT</name>
<dbReference type="AlphaFoldDB" id="A0A562V8R1"/>
<sequence length="503" mass="55498">MRILCSWGGRNGRPFFDASIGALFCLLLFVASPAGAYTEVIDLFLDKGVDSLARGGLRQVLQRPEAADFQKPFTLDTDGHYRLESGYEYQRTVRVFDGRWKGSHVYSEKLGVTGAAPFSLMNEKIRGSVAAGYDYHWFEVAANNSQERIGLRSAENFEATKAGIHVNTADLLRIGMSVVNTDYRSAPEIPISAELSVAKELAVGYRRSFLDSAANFGVTLSGHSGIVPFRYREEINELYLTGTFRDIATISYSNELQKPDNREILWRVDLPGNLYGAGSYATRTLRFAQDFFVENKNGGYLAGTIDWRKYRFGMGAKLGTRWNLEANYQRLELDSNGGGIATSSAVLDFWPALLVGNYNHTYLASLVTDQYHLTTGYTGEQFSFNLGFQYLHMKTAANLDYWRSVLFGLGNTGAGRLTLDTDRIDMLFLSLGLGYQWSKVKLTYAIGQFIPLGTRNRTAATETGGGNGGGGGGGGADIWQGITDKINHNPGGNLQRILLTVTF</sequence>